<evidence type="ECO:0000256" key="1">
    <source>
        <dbReference type="SAM" id="Phobius"/>
    </source>
</evidence>
<feature type="transmembrane region" description="Helical" evidence="1">
    <location>
        <begin position="16"/>
        <end position="37"/>
    </location>
</feature>
<dbReference type="Gene3D" id="3.40.50.2300">
    <property type="match status" value="2"/>
</dbReference>
<accession>A0ABV9A476</accession>
<gene>
    <name evidence="2" type="ORF">ACFPA8_06325</name>
</gene>
<evidence type="ECO:0000313" key="3">
    <source>
        <dbReference type="Proteomes" id="UP001595997"/>
    </source>
</evidence>
<sequence length="536" mass="59622">MKLRVHPKEWGPLQRAAAVVAAAAVVGLGAWLVNFLWPGPCGDDLEEVGGECVGVTDKAFPVADAGVQKLVEAIEKENHSGAKTRLHVRVALTMPFTYADRRSADNTSTLTKEMIRHALAGTLVEQKRFNKQQRRLWLQVLPAPVGKNLDKWPPVHDQIEAMTDDKAPVVGVTGVPSSTRTTQEAVKDLSARGIPTFGPLVSSTDMTAEVDGRDHLFKTSPSNEEFVHALRKYLDLHPQGSDASKDERGILVYDREEDAYAQDLKDEMEEEFDKDWGVRGTSVEYSGITSRSKGQPRDFDDATEDICGGKIDTIFFAGRDQDLPRLISEIEEGRCEKKPRRILKVGTGFDPSLTSPDNLDDMDKANITLVDASSVDTGWWNRERGIPDGVDNFRDEFEAEFQGESGKWKKSYGLGTKPLDDGYAAMSHDGLRALADAVEDSYNENLKHSKKTLRFHEVYNNLRNSAYNADRCAYEDCLEGAGGTYGLGRSDRKQWSVCKPVPVLELDAHKQVKPKRSDGPLYRTYQDKIKEDCPSD</sequence>
<keyword evidence="1" id="KW-0472">Membrane</keyword>
<keyword evidence="1" id="KW-0812">Transmembrane</keyword>
<dbReference type="CDD" id="cd06268">
    <property type="entry name" value="PBP1_ABC_transporter_LIVBP-like"/>
    <property type="match status" value="1"/>
</dbReference>
<reference evidence="3" key="1">
    <citation type="journal article" date="2019" name="Int. J. Syst. Evol. Microbiol.">
        <title>The Global Catalogue of Microorganisms (GCM) 10K type strain sequencing project: providing services to taxonomists for standard genome sequencing and annotation.</title>
        <authorList>
            <consortium name="The Broad Institute Genomics Platform"/>
            <consortium name="The Broad Institute Genome Sequencing Center for Infectious Disease"/>
            <person name="Wu L."/>
            <person name="Ma J."/>
        </authorList>
    </citation>
    <scope>NUCLEOTIDE SEQUENCE [LARGE SCALE GENOMIC DNA]</scope>
    <source>
        <strain evidence="3">CGMCC 4.7357</strain>
    </source>
</reference>
<dbReference type="RefSeq" id="WP_386443535.1">
    <property type="nucleotide sequence ID" value="NZ_JBHSFH010000004.1"/>
</dbReference>
<dbReference type="EMBL" id="JBHSFH010000004">
    <property type="protein sequence ID" value="MFC4493749.1"/>
    <property type="molecule type" value="Genomic_DNA"/>
</dbReference>
<organism evidence="2 3">
    <name type="scientific">Streptomyces ovatisporus</name>
    <dbReference type="NCBI Taxonomy" id="1128682"/>
    <lineage>
        <taxon>Bacteria</taxon>
        <taxon>Bacillati</taxon>
        <taxon>Actinomycetota</taxon>
        <taxon>Actinomycetes</taxon>
        <taxon>Kitasatosporales</taxon>
        <taxon>Streptomycetaceae</taxon>
        <taxon>Streptomyces</taxon>
    </lineage>
</organism>
<evidence type="ECO:0000313" key="2">
    <source>
        <dbReference type="EMBL" id="MFC4493749.1"/>
    </source>
</evidence>
<comment type="caution">
    <text evidence="2">The sequence shown here is derived from an EMBL/GenBank/DDBJ whole genome shotgun (WGS) entry which is preliminary data.</text>
</comment>
<dbReference type="SUPFAM" id="SSF53822">
    <property type="entry name" value="Periplasmic binding protein-like I"/>
    <property type="match status" value="1"/>
</dbReference>
<proteinExistence type="predicted"/>
<dbReference type="InterPro" id="IPR028082">
    <property type="entry name" value="Peripla_BP_I"/>
</dbReference>
<protein>
    <submittedName>
        <fullName evidence="2">ABC transporter substrate-binding protein</fullName>
    </submittedName>
</protein>
<keyword evidence="1" id="KW-1133">Transmembrane helix</keyword>
<name>A0ABV9A476_9ACTN</name>
<dbReference type="Proteomes" id="UP001595997">
    <property type="component" value="Unassembled WGS sequence"/>
</dbReference>
<keyword evidence="3" id="KW-1185">Reference proteome</keyword>